<sequence>MAAAQACNSWTQQPGAHRVAFGGRPRGAVAGGWRWLRSGEKDADEGLRRPASPASAWAAWFPRFGAWPISPLFASLPRSAVTLPHCAEETKWRRRRRRGPSARASVLPISRPLGRRRCLARGVRAHRVSGRRLPLDRALSVAAPYAHARTCQEHTPPSSVEHPSPRGGGDPPAHLLLLFVPFPPRFSGGSQVPEAGRAASIVLTGLGESLWGLTRRARGGTLCALSEEERLAGRRHKRPVRIFVNDDRHVMAKHSSVYPTQEELEAVQNMVSHTERALKAVSDWIDEQEKGSSENAESENMDVPPEDETKEGAGEQKTEHMTRTLRGVMRVGLVAKGLLLKGDLDLELVLLCKEKPTTALLDKVADNLAIQLAAVTEDKYEILQSVDDAAIVIKNTKEPPLSLTIHLTSPVVREEMEKVLAGETLSVNDPPDVLDRQKCLAALASLRHAKWFQARANGLKSCVIVIRVLRDLCTRVPTWGPLRGWPLELLCEKSIGTANRPMGAGEALRRVLECLASGIVMPDGSGIYDPCEKEATDAIGHLDRQQREDITQSAQHALRLAAFGQLHKVLGMDPLPSKMPKKPKNENPVDYTVQIPPSTTYAITPMKRPMEEDGEEKSPSKKKKKIQKKEEKAEPPQAMNALMRLNQLKPGLQYKLVSQTGPVHAPIFTMSVEVDGNSFEASGPSKKTAKLHVAVKVLQDMGLPTGAEGRDSSKGEDSAEETEAKPAVVAPPPVVEAVSTPSAAFPSDSTTENVKQQGPILTKHGKNPVMELNEKRRGLKYELISETGGSHDKRFVMEVEVDGQKFQGAGSNKKVAKAYAALAALEKLFPDAPLALDANKKKRAPVPVRGGPKFAAKPHNPGFGMGGPMHNEVPPPPNLRGRGRGGNIRGRGRGRGFGGANHGGYMNAGAGYGSYGYGGNLATAGYSQFYSNGGHSGNAGGGGGGGGGGSSGYGSYYQGDNYNSPVPPKHAGKKQPHGGQQKPSYGSGYQSHQGQQQSYNQSQYSNYGPPQGKQKGYNHGQGNYSSYSNSYSSPGGGSDYNYESKFNYSGSGGRSGGNSYGSGGSSYNPGSHGGYGGGSGGGSSYQGKQGGYSSQSNYNSPGSGQNYSGPPSSYQSSQGGYGRNTDHSMNYQYR</sequence>
<reference evidence="2" key="1">
    <citation type="submission" date="2025-08" db="UniProtKB">
        <authorList>
            <consortium name="RefSeq"/>
        </authorList>
    </citation>
    <scope>IDENTIFICATION</scope>
</reference>
<keyword evidence="1" id="KW-1185">Reference proteome</keyword>
<dbReference type="Proteomes" id="UP000694850">
    <property type="component" value="Unplaced"/>
</dbReference>
<proteinExistence type="predicted"/>
<name>A0AC54ZDN2_ORYAF</name>
<organism evidence="1 2">
    <name type="scientific">Orycteropus afer afer</name>
    <dbReference type="NCBI Taxonomy" id="1230840"/>
    <lineage>
        <taxon>Eukaryota</taxon>
        <taxon>Metazoa</taxon>
        <taxon>Chordata</taxon>
        <taxon>Craniata</taxon>
        <taxon>Vertebrata</taxon>
        <taxon>Euteleostomi</taxon>
        <taxon>Mammalia</taxon>
        <taxon>Eutheria</taxon>
        <taxon>Afrotheria</taxon>
        <taxon>Tubulidentata</taxon>
        <taxon>Orycteropodidae</taxon>
        <taxon>Orycteropus</taxon>
    </lineage>
</organism>
<accession>A0AC54ZDN2</accession>
<protein>
    <submittedName>
        <fullName evidence="2">Interleukin enhancer-binding factor 3</fullName>
    </submittedName>
</protein>
<evidence type="ECO:0000313" key="2">
    <source>
        <dbReference type="RefSeq" id="XP_042638579.1"/>
    </source>
</evidence>
<evidence type="ECO:0000313" key="1">
    <source>
        <dbReference type="Proteomes" id="UP000694850"/>
    </source>
</evidence>
<gene>
    <name evidence="2" type="primary">ILF3</name>
</gene>
<dbReference type="RefSeq" id="XP_042638579.1">
    <property type="nucleotide sequence ID" value="XM_042782645.1"/>
</dbReference>